<dbReference type="InterPro" id="IPR026043">
    <property type="entry name" value="NadR"/>
</dbReference>
<dbReference type="SUPFAM" id="SSF46785">
    <property type="entry name" value="Winged helix' DNA-binding domain"/>
    <property type="match status" value="1"/>
</dbReference>
<dbReference type="InterPro" id="IPR013196">
    <property type="entry name" value="HTH_11"/>
</dbReference>
<evidence type="ECO:0000259" key="2">
    <source>
        <dbReference type="Pfam" id="PF02829"/>
    </source>
</evidence>
<dbReference type="InterPro" id="IPR004173">
    <property type="entry name" value="3H_domain"/>
</dbReference>
<dbReference type="Pfam" id="PF08279">
    <property type="entry name" value="HTH_11"/>
    <property type="match status" value="1"/>
</dbReference>
<sequence length="170" mass="19211">MEAEIRRATLLSNLKEANEPIIARSFAEQFDVSRQVIVGDIALLRAEGQEILSTTKGYVMRSNSSERQERRIVCQHTFEQTLEELYLIVDHGGEVIDVIVEHPIYGEMVGGLNISSRLEANEFIQKIKNNKTTLLAELTGGLHSHTISAKDQLTLDQIVEALKEKNLIYY</sequence>
<dbReference type="OrthoDB" id="9792661at2"/>
<dbReference type="PIRSF" id="PIRSF037847">
    <property type="entry name" value="NiaR"/>
    <property type="match status" value="1"/>
</dbReference>
<evidence type="ECO:0000313" key="5">
    <source>
        <dbReference type="Proteomes" id="UP000199589"/>
    </source>
</evidence>
<dbReference type="Gene3D" id="1.10.10.10">
    <property type="entry name" value="Winged helix-like DNA-binding domain superfamily/Winged helix DNA-binding domain"/>
    <property type="match status" value="1"/>
</dbReference>
<dbReference type="Proteomes" id="UP000199589">
    <property type="component" value="Unassembled WGS sequence"/>
</dbReference>
<reference evidence="5" key="1">
    <citation type="submission" date="2016-10" db="EMBL/GenBank/DDBJ databases">
        <authorList>
            <person name="Varghese N."/>
            <person name="Submissions S."/>
        </authorList>
    </citation>
    <scope>NUCLEOTIDE SEQUENCE [LARGE SCALE GENOMIC DNA]</scope>
    <source>
        <strain evidence="5">DSM 16108</strain>
    </source>
</reference>
<evidence type="ECO:0000313" key="4">
    <source>
        <dbReference type="EMBL" id="SFK34392.1"/>
    </source>
</evidence>
<dbReference type="SUPFAM" id="SSF75500">
    <property type="entry name" value="Putative transcriptional regulator TM1602, C-terminal domain"/>
    <property type="match status" value="1"/>
</dbReference>
<feature type="domain" description="3H" evidence="2">
    <location>
        <begin position="72"/>
        <end position="167"/>
    </location>
</feature>
<dbReference type="AlphaFoldDB" id="A0A1I3YRD8"/>
<name>A0A1I3YRD8_9LACT</name>
<accession>A0A1I3YRD8</accession>
<keyword evidence="5" id="KW-1185">Reference proteome</keyword>
<organism evidence="4 5">
    <name type="scientific">Marinilactibacillus piezotolerans</name>
    <dbReference type="NCBI Taxonomy" id="258723"/>
    <lineage>
        <taxon>Bacteria</taxon>
        <taxon>Bacillati</taxon>
        <taxon>Bacillota</taxon>
        <taxon>Bacilli</taxon>
        <taxon>Lactobacillales</taxon>
        <taxon>Carnobacteriaceae</taxon>
        <taxon>Marinilactibacillus</taxon>
    </lineage>
</organism>
<dbReference type="RefSeq" id="WP_091897676.1">
    <property type="nucleotide sequence ID" value="NZ_FOSJ01000024.1"/>
</dbReference>
<proteinExistence type="predicted"/>
<feature type="binding site" evidence="1">
    <location>
        <position position="143"/>
    </location>
    <ligand>
        <name>Ni(2+)</name>
        <dbReference type="ChEBI" id="CHEBI:49786"/>
    </ligand>
</feature>
<protein>
    <recommendedName>
        <fullName evidence="6">Transcriptional regulator</fullName>
    </recommendedName>
</protein>
<evidence type="ECO:0000256" key="1">
    <source>
        <dbReference type="PIRSR" id="PIRSR037847-1"/>
    </source>
</evidence>
<feature type="binding site" evidence="1">
    <location>
        <position position="84"/>
    </location>
    <ligand>
        <name>Ni(2+)</name>
        <dbReference type="ChEBI" id="CHEBI:49786"/>
    </ligand>
</feature>
<feature type="binding site" evidence="1">
    <location>
        <position position="76"/>
    </location>
    <ligand>
        <name>Ni(2+)</name>
        <dbReference type="ChEBI" id="CHEBI:49786"/>
    </ligand>
</feature>
<dbReference type="GO" id="GO:0046872">
    <property type="term" value="F:metal ion binding"/>
    <property type="evidence" value="ECO:0007669"/>
    <property type="project" value="UniProtKB-KW"/>
</dbReference>
<feature type="binding site" evidence="1">
    <location>
        <position position="145"/>
    </location>
    <ligand>
        <name>Ni(2+)</name>
        <dbReference type="ChEBI" id="CHEBI:49786"/>
    </ligand>
</feature>
<keyword evidence="1" id="KW-0533">Nickel</keyword>
<dbReference type="InterPro" id="IPR036388">
    <property type="entry name" value="WH-like_DNA-bd_sf"/>
</dbReference>
<dbReference type="PANTHER" id="PTHR40068:SF1">
    <property type="entry name" value="TRANSCRIPTION REPRESSOR NIAR-RELATED"/>
    <property type="match status" value="1"/>
</dbReference>
<dbReference type="PANTHER" id="PTHR40068">
    <property type="entry name" value="TRANSCRIPTION REPRESSOR NIAR-RELATED"/>
    <property type="match status" value="1"/>
</dbReference>
<keyword evidence="1" id="KW-0479">Metal-binding</keyword>
<gene>
    <name evidence="4" type="ORF">SAMN04488569_102428</name>
</gene>
<feature type="domain" description="Helix-turn-helix type 11" evidence="3">
    <location>
        <begin position="6"/>
        <end position="58"/>
    </location>
</feature>
<evidence type="ECO:0000259" key="3">
    <source>
        <dbReference type="Pfam" id="PF08279"/>
    </source>
</evidence>
<dbReference type="InterPro" id="IPR036390">
    <property type="entry name" value="WH_DNA-bd_sf"/>
</dbReference>
<dbReference type="EMBL" id="FOSJ01000024">
    <property type="protein sequence ID" value="SFK34392.1"/>
    <property type="molecule type" value="Genomic_DNA"/>
</dbReference>
<dbReference type="Gene3D" id="3.30.1340.20">
    <property type="entry name" value="3H domain"/>
    <property type="match status" value="1"/>
</dbReference>
<evidence type="ECO:0008006" key="6">
    <source>
        <dbReference type="Google" id="ProtNLM"/>
    </source>
</evidence>
<dbReference type="Pfam" id="PF02829">
    <property type="entry name" value="3H"/>
    <property type="match status" value="1"/>
</dbReference>
<dbReference type="InterPro" id="IPR035922">
    <property type="entry name" value="3H_dom_sf"/>
</dbReference>